<feature type="domain" description="Response regulatory" evidence="7">
    <location>
        <begin position="6"/>
        <end position="122"/>
    </location>
</feature>
<accession>A0A8J6NA62</accession>
<dbReference type="InterPro" id="IPR016032">
    <property type="entry name" value="Sig_transdc_resp-reg_C-effctor"/>
</dbReference>
<dbReference type="Gene3D" id="3.40.50.2300">
    <property type="match status" value="1"/>
</dbReference>
<evidence type="ECO:0000313" key="8">
    <source>
        <dbReference type="EMBL" id="MBC8316826.1"/>
    </source>
</evidence>
<dbReference type="GO" id="GO:0003677">
    <property type="term" value="F:DNA binding"/>
    <property type="evidence" value="ECO:0007669"/>
    <property type="project" value="UniProtKB-KW"/>
</dbReference>
<dbReference type="SUPFAM" id="SSF46894">
    <property type="entry name" value="C-terminal effector domain of the bipartite response regulators"/>
    <property type="match status" value="1"/>
</dbReference>
<dbReference type="AlphaFoldDB" id="A0A8J6NA62"/>
<evidence type="ECO:0000256" key="5">
    <source>
        <dbReference type="PROSITE-ProRule" id="PRU00169"/>
    </source>
</evidence>
<dbReference type="CDD" id="cd17535">
    <property type="entry name" value="REC_NarL-like"/>
    <property type="match status" value="1"/>
</dbReference>
<reference evidence="8 9" key="1">
    <citation type="submission" date="2020-08" db="EMBL/GenBank/DDBJ databases">
        <title>Bridging the membrane lipid divide: bacteria of the FCB group superphylum have the potential to synthesize archaeal ether lipids.</title>
        <authorList>
            <person name="Villanueva L."/>
            <person name="Von Meijenfeldt F.A.B."/>
            <person name="Westbye A.B."/>
            <person name="Yadav S."/>
            <person name="Hopmans E.C."/>
            <person name="Dutilh B.E."/>
            <person name="Sinninghe Damste J.S."/>
        </authorList>
    </citation>
    <scope>NUCLEOTIDE SEQUENCE [LARGE SCALE GENOMIC DNA]</scope>
    <source>
        <strain evidence="8">NIOZ-UU47</strain>
    </source>
</reference>
<dbReference type="SMART" id="SM00448">
    <property type="entry name" value="REC"/>
    <property type="match status" value="1"/>
</dbReference>
<evidence type="ECO:0000256" key="2">
    <source>
        <dbReference type="ARBA" id="ARBA00023015"/>
    </source>
</evidence>
<keyword evidence="3" id="KW-0238">DNA-binding</keyword>
<dbReference type="InterPro" id="IPR011006">
    <property type="entry name" value="CheY-like_superfamily"/>
</dbReference>
<evidence type="ECO:0000259" key="6">
    <source>
        <dbReference type="PROSITE" id="PS50043"/>
    </source>
</evidence>
<name>A0A8J6NA62_9BACT</name>
<protein>
    <submittedName>
        <fullName evidence="8">Response regulator transcription factor</fullName>
    </submittedName>
</protein>
<sequence>MSEKKSIVVVDDHSLLVSGLCLLLDGESDMEVVGQADNTTEAIALIKNLQPEVVLLDITIHDTSGLDLLPEIRECAVKTKVIMMTMHEDQQYLEKALANGAHGYVLKKGLDVDLLYAIRSVCRGEVYIQPSMVKTYMAGSEKQKIKNEQTDSHTLLWNALSTREQQVVLGVAHGYTSKEIAQTHFLSEKTISTYRSRAMTKLGFETRSDLVEFIMKLGLL</sequence>
<dbReference type="InterPro" id="IPR039420">
    <property type="entry name" value="WalR-like"/>
</dbReference>
<dbReference type="Pfam" id="PF00072">
    <property type="entry name" value="Response_reg"/>
    <property type="match status" value="1"/>
</dbReference>
<proteinExistence type="predicted"/>
<dbReference type="InterPro" id="IPR000792">
    <property type="entry name" value="Tscrpt_reg_LuxR_C"/>
</dbReference>
<dbReference type="PROSITE" id="PS50110">
    <property type="entry name" value="RESPONSE_REGULATORY"/>
    <property type="match status" value="1"/>
</dbReference>
<evidence type="ECO:0000256" key="4">
    <source>
        <dbReference type="ARBA" id="ARBA00023163"/>
    </source>
</evidence>
<dbReference type="PROSITE" id="PS50043">
    <property type="entry name" value="HTH_LUXR_2"/>
    <property type="match status" value="1"/>
</dbReference>
<dbReference type="CDD" id="cd06170">
    <property type="entry name" value="LuxR_C_like"/>
    <property type="match status" value="1"/>
</dbReference>
<evidence type="ECO:0000313" key="9">
    <source>
        <dbReference type="Proteomes" id="UP000614424"/>
    </source>
</evidence>
<gene>
    <name evidence="8" type="ORF">H8E41_02905</name>
</gene>
<comment type="caution">
    <text evidence="8">The sequence shown here is derived from an EMBL/GenBank/DDBJ whole genome shotgun (WGS) entry which is preliminary data.</text>
</comment>
<feature type="domain" description="HTH luxR-type" evidence="6">
    <location>
        <begin position="153"/>
        <end position="218"/>
    </location>
</feature>
<dbReference type="GO" id="GO:0000160">
    <property type="term" value="P:phosphorelay signal transduction system"/>
    <property type="evidence" value="ECO:0007669"/>
    <property type="project" value="InterPro"/>
</dbReference>
<keyword evidence="2" id="KW-0805">Transcription regulation</keyword>
<dbReference type="InterPro" id="IPR001789">
    <property type="entry name" value="Sig_transdc_resp-reg_receiver"/>
</dbReference>
<feature type="modified residue" description="4-aspartylphosphate" evidence="5">
    <location>
        <position position="57"/>
    </location>
</feature>
<dbReference type="SUPFAM" id="SSF52172">
    <property type="entry name" value="CheY-like"/>
    <property type="match status" value="1"/>
</dbReference>
<dbReference type="Proteomes" id="UP000614424">
    <property type="component" value="Unassembled WGS sequence"/>
</dbReference>
<dbReference type="PRINTS" id="PR00038">
    <property type="entry name" value="HTHLUXR"/>
</dbReference>
<organism evidence="8 9">
    <name type="scientific">Candidatus Desulfobia pelagia</name>
    <dbReference type="NCBI Taxonomy" id="2841692"/>
    <lineage>
        <taxon>Bacteria</taxon>
        <taxon>Pseudomonadati</taxon>
        <taxon>Thermodesulfobacteriota</taxon>
        <taxon>Desulfobulbia</taxon>
        <taxon>Desulfobulbales</taxon>
        <taxon>Desulfobulbaceae</taxon>
        <taxon>Candidatus Desulfobia</taxon>
    </lineage>
</organism>
<evidence type="ECO:0000259" key="7">
    <source>
        <dbReference type="PROSITE" id="PS50110"/>
    </source>
</evidence>
<dbReference type="InterPro" id="IPR058245">
    <property type="entry name" value="NreC/VraR/RcsB-like_REC"/>
</dbReference>
<dbReference type="Pfam" id="PF00196">
    <property type="entry name" value="GerE"/>
    <property type="match status" value="1"/>
</dbReference>
<dbReference type="SMART" id="SM00421">
    <property type="entry name" value="HTH_LUXR"/>
    <property type="match status" value="1"/>
</dbReference>
<dbReference type="PANTHER" id="PTHR43214">
    <property type="entry name" value="TWO-COMPONENT RESPONSE REGULATOR"/>
    <property type="match status" value="1"/>
</dbReference>
<evidence type="ECO:0000256" key="1">
    <source>
        <dbReference type="ARBA" id="ARBA00022553"/>
    </source>
</evidence>
<evidence type="ECO:0000256" key="3">
    <source>
        <dbReference type="ARBA" id="ARBA00023125"/>
    </source>
</evidence>
<dbReference type="PANTHER" id="PTHR43214:SF41">
    <property type="entry name" value="NITRATE_NITRITE RESPONSE REGULATOR PROTEIN NARP"/>
    <property type="match status" value="1"/>
</dbReference>
<keyword evidence="1 5" id="KW-0597">Phosphoprotein</keyword>
<keyword evidence="4" id="KW-0804">Transcription</keyword>
<dbReference type="GO" id="GO:0006355">
    <property type="term" value="P:regulation of DNA-templated transcription"/>
    <property type="evidence" value="ECO:0007669"/>
    <property type="project" value="InterPro"/>
</dbReference>
<dbReference type="EMBL" id="JACNJZ010000056">
    <property type="protein sequence ID" value="MBC8316826.1"/>
    <property type="molecule type" value="Genomic_DNA"/>
</dbReference>